<reference evidence="16" key="1">
    <citation type="journal article" date="2021" name="PeerJ">
        <title>Extensive microbial diversity within the chicken gut microbiome revealed by metagenomics and culture.</title>
        <authorList>
            <person name="Gilroy R."/>
            <person name="Ravi A."/>
            <person name="Getino M."/>
            <person name="Pursley I."/>
            <person name="Horton D.L."/>
            <person name="Alikhan N.F."/>
            <person name="Baker D."/>
            <person name="Gharbi K."/>
            <person name="Hall N."/>
            <person name="Watson M."/>
            <person name="Adriaenssens E.M."/>
            <person name="Foster-Nyarko E."/>
            <person name="Jarju S."/>
            <person name="Secka A."/>
            <person name="Antonio M."/>
            <person name="Oren A."/>
            <person name="Chaudhuri R.R."/>
            <person name="La Ragione R."/>
            <person name="Hildebrand F."/>
            <person name="Pallen M.J."/>
        </authorList>
    </citation>
    <scope>NUCLEOTIDE SEQUENCE</scope>
    <source>
        <strain evidence="16">CHK187-11901</strain>
    </source>
</reference>
<comment type="similarity">
    <text evidence="2 8 12">Belongs to the glutamyl-tRNA reductase family.</text>
</comment>
<dbReference type="HAMAP" id="MF_00087">
    <property type="entry name" value="Glu_tRNA_reductase"/>
    <property type="match status" value="1"/>
</dbReference>
<keyword evidence="4 8" id="KW-0521">NADP</keyword>
<evidence type="ECO:0000259" key="15">
    <source>
        <dbReference type="Pfam" id="PF05201"/>
    </source>
</evidence>
<feature type="domain" description="Glutamyl-tRNA reductase N-terminal" evidence="15">
    <location>
        <begin position="6"/>
        <end position="149"/>
    </location>
</feature>
<feature type="binding site" evidence="8 10">
    <location>
        <begin position="108"/>
        <end position="110"/>
    </location>
    <ligand>
        <name>substrate</name>
    </ligand>
</feature>
<dbReference type="InterPro" id="IPR036453">
    <property type="entry name" value="GluRdtase_dimer_dom_sf"/>
</dbReference>
<comment type="function">
    <text evidence="8">Catalyzes the NADPH-dependent reduction of glutamyl-tRNA(Glu) to glutamate 1-semialdehyde (GSA).</text>
</comment>
<dbReference type="Pfam" id="PF01488">
    <property type="entry name" value="Shikimate_DH"/>
    <property type="match status" value="1"/>
</dbReference>
<dbReference type="NCBIfam" id="TIGR01035">
    <property type="entry name" value="hemA"/>
    <property type="match status" value="1"/>
</dbReference>
<dbReference type="SUPFAM" id="SSF51735">
    <property type="entry name" value="NAD(P)-binding Rossmann-fold domains"/>
    <property type="match status" value="1"/>
</dbReference>
<evidence type="ECO:0000256" key="4">
    <source>
        <dbReference type="ARBA" id="ARBA00022857"/>
    </source>
</evidence>
<gene>
    <name evidence="8 16" type="primary">hemA</name>
    <name evidence="16" type="ORF">H9702_08600</name>
</gene>
<protein>
    <recommendedName>
        <fullName evidence="3 8">Glutamyl-tRNA reductase</fullName>
        <shortName evidence="8">GluTR</shortName>
        <ecNumber evidence="3 8">1.2.1.70</ecNumber>
    </recommendedName>
</protein>
<dbReference type="PANTHER" id="PTHR43013:SF1">
    <property type="entry name" value="GLUTAMYL-TRNA REDUCTASE"/>
    <property type="match status" value="1"/>
</dbReference>
<feature type="active site" description="Nucleophile" evidence="8 9">
    <location>
        <position position="49"/>
    </location>
</feature>
<dbReference type="Pfam" id="PF00745">
    <property type="entry name" value="GlutR_dimer"/>
    <property type="match status" value="1"/>
</dbReference>
<feature type="binding site" evidence="8 10">
    <location>
        <begin position="48"/>
        <end position="51"/>
    </location>
    <ligand>
        <name>substrate</name>
    </ligand>
</feature>
<keyword evidence="6 8" id="KW-0627">Porphyrin biosynthesis</keyword>
<dbReference type="PANTHER" id="PTHR43013">
    <property type="entry name" value="GLUTAMYL-TRNA REDUCTASE"/>
    <property type="match status" value="1"/>
</dbReference>
<evidence type="ECO:0000259" key="14">
    <source>
        <dbReference type="Pfam" id="PF01488"/>
    </source>
</evidence>
<comment type="catalytic activity">
    <reaction evidence="7 8 12">
        <text>(S)-4-amino-5-oxopentanoate + tRNA(Glu) + NADP(+) = L-glutamyl-tRNA(Glu) + NADPH + H(+)</text>
        <dbReference type="Rhea" id="RHEA:12344"/>
        <dbReference type="Rhea" id="RHEA-COMP:9663"/>
        <dbReference type="Rhea" id="RHEA-COMP:9680"/>
        <dbReference type="ChEBI" id="CHEBI:15378"/>
        <dbReference type="ChEBI" id="CHEBI:57501"/>
        <dbReference type="ChEBI" id="CHEBI:57783"/>
        <dbReference type="ChEBI" id="CHEBI:58349"/>
        <dbReference type="ChEBI" id="CHEBI:78442"/>
        <dbReference type="ChEBI" id="CHEBI:78520"/>
        <dbReference type="EC" id="1.2.1.70"/>
    </reaction>
</comment>
<dbReference type="AlphaFoldDB" id="A0A9D2SVE4"/>
<dbReference type="PIRSF" id="PIRSF000445">
    <property type="entry name" value="4pyrrol_synth_GluRdtase"/>
    <property type="match status" value="1"/>
</dbReference>
<dbReference type="InterPro" id="IPR036291">
    <property type="entry name" value="NAD(P)-bd_dom_sf"/>
</dbReference>
<dbReference type="Gene3D" id="3.40.50.720">
    <property type="entry name" value="NAD(P)-binding Rossmann-like Domain"/>
    <property type="match status" value="1"/>
</dbReference>
<evidence type="ECO:0000256" key="6">
    <source>
        <dbReference type="ARBA" id="ARBA00023244"/>
    </source>
</evidence>
<dbReference type="GO" id="GO:0050661">
    <property type="term" value="F:NADP binding"/>
    <property type="evidence" value="ECO:0007669"/>
    <property type="project" value="InterPro"/>
</dbReference>
<evidence type="ECO:0000256" key="2">
    <source>
        <dbReference type="ARBA" id="ARBA00005916"/>
    </source>
</evidence>
<feature type="binding site" evidence="8 10">
    <location>
        <position position="114"/>
    </location>
    <ligand>
        <name>substrate</name>
    </ligand>
</feature>
<dbReference type="Gene3D" id="3.30.460.30">
    <property type="entry name" value="Glutamyl-tRNA reductase, N-terminal domain"/>
    <property type="match status" value="1"/>
</dbReference>
<dbReference type="SUPFAM" id="SSF69075">
    <property type="entry name" value="Glutamyl tRNA-reductase dimerization domain"/>
    <property type="match status" value="1"/>
</dbReference>
<evidence type="ECO:0000313" key="17">
    <source>
        <dbReference type="Proteomes" id="UP000823896"/>
    </source>
</evidence>
<feature type="domain" description="Tetrapyrrole biosynthesis glutamyl-tRNA reductase dimerisation" evidence="13">
    <location>
        <begin position="307"/>
        <end position="403"/>
    </location>
</feature>
<dbReference type="SUPFAM" id="SSF69742">
    <property type="entry name" value="Glutamyl tRNA-reductase catalytic, N-terminal domain"/>
    <property type="match status" value="1"/>
</dbReference>
<dbReference type="InterPro" id="IPR015896">
    <property type="entry name" value="4pyrrol_synth_GluRdtase_dimer"/>
</dbReference>
<evidence type="ECO:0000256" key="7">
    <source>
        <dbReference type="ARBA" id="ARBA00047464"/>
    </source>
</evidence>
<evidence type="ECO:0000256" key="11">
    <source>
        <dbReference type="PIRSR" id="PIRSR000445-3"/>
    </source>
</evidence>
<dbReference type="InterPro" id="IPR000343">
    <property type="entry name" value="4pyrrol_synth_GluRdtase"/>
</dbReference>
<comment type="caution">
    <text evidence="8">Lacks conserved residue(s) required for the propagation of feature annotation.</text>
</comment>
<evidence type="ECO:0000256" key="5">
    <source>
        <dbReference type="ARBA" id="ARBA00023002"/>
    </source>
</evidence>
<evidence type="ECO:0000256" key="1">
    <source>
        <dbReference type="ARBA" id="ARBA00005059"/>
    </source>
</evidence>
<evidence type="ECO:0000313" key="16">
    <source>
        <dbReference type="EMBL" id="HJC37168.1"/>
    </source>
</evidence>
<organism evidence="16 17">
    <name type="scientific">Candidatus Merdibacter merdavium</name>
    <dbReference type="NCBI Taxonomy" id="2838692"/>
    <lineage>
        <taxon>Bacteria</taxon>
        <taxon>Bacillati</taxon>
        <taxon>Bacillota</taxon>
        <taxon>Erysipelotrichia</taxon>
        <taxon>Erysipelotrichales</taxon>
        <taxon>Erysipelotrichaceae</taxon>
        <taxon>Merdibacter</taxon>
    </lineage>
</organism>
<dbReference type="EMBL" id="DWWM01000055">
    <property type="protein sequence ID" value="HJC37168.1"/>
    <property type="molecule type" value="Genomic_DNA"/>
</dbReference>
<dbReference type="InterPro" id="IPR006151">
    <property type="entry name" value="Shikm_DH/Glu-tRNA_Rdtase"/>
</dbReference>
<evidence type="ECO:0000259" key="13">
    <source>
        <dbReference type="Pfam" id="PF00745"/>
    </source>
</evidence>
<evidence type="ECO:0000256" key="10">
    <source>
        <dbReference type="PIRSR" id="PIRSR000445-2"/>
    </source>
</evidence>
<feature type="domain" description="Quinate/shikimate 5-dehydrogenase/glutamyl-tRNA reductase" evidence="14">
    <location>
        <begin position="172"/>
        <end position="292"/>
    </location>
</feature>
<dbReference type="InterPro" id="IPR015895">
    <property type="entry name" value="4pyrrol_synth_GluRdtase_N"/>
</dbReference>
<reference evidence="16" key="2">
    <citation type="submission" date="2021-04" db="EMBL/GenBank/DDBJ databases">
        <authorList>
            <person name="Gilroy R."/>
        </authorList>
    </citation>
    <scope>NUCLEOTIDE SEQUENCE</scope>
    <source>
        <strain evidence="16">CHK187-11901</strain>
    </source>
</reference>
<dbReference type="GO" id="GO:0019353">
    <property type="term" value="P:protoporphyrinogen IX biosynthetic process from glutamate"/>
    <property type="evidence" value="ECO:0007669"/>
    <property type="project" value="TreeGrafter"/>
</dbReference>
<comment type="subunit">
    <text evidence="8">Homodimer.</text>
</comment>
<dbReference type="InterPro" id="IPR036343">
    <property type="entry name" value="GluRdtase_N_sf"/>
</dbReference>
<evidence type="ECO:0000256" key="3">
    <source>
        <dbReference type="ARBA" id="ARBA00012970"/>
    </source>
</evidence>
<comment type="domain">
    <text evidence="8">Possesses an unusual extended V-shaped dimeric structure with each monomer consisting of three distinct domains arranged along a curved 'spinal' alpha-helix. The N-terminal catalytic domain specifically recognizes the glutamate moiety of the substrate. The second domain is the NADPH-binding domain, and the third C-terminal domain is responsible for dimerization.</text>
</comment>
<accession>A0A9D2SVE4</accession>
<dbReference type="Pfam" id="PF05201">
    <property type="entry name" value="GlutR_N"/>
    <property type="match status" value="1"/>
</dbReference>
<dbReference type="Proteomes" id="UP000823896">
    <property type="component" value="Unassembled WGS sequence"/>
</dbReference>
<keyword evidence="5 8" id="KW-0560">Oxidoreductase</keyword>
<feature type="binding site" evidence="8 10">
    <location>
        <position position="103"/>
    </location>
    <ligand>
        <name>substrate</name>
    </ligand>
</feature>
<evidence type="ECO:0000256" key="8">
    <source>
        <dbReference type="HAMAP-Rule" id="MF_00087"/>
    </source>
</evidence>
<comment type="pathway">
    <text evidence="1 8 12">Porphyrin-containing compound metabolism; protoporphyrin-IX biosynthesis; 5-aminolevulinate from L-glutamyl-tRNA(Glu): step 1/2.</text>
</comment>
<feature type="binding site" evidence="8 11">
    <location>
        <begin position="182"/>
        <end position="187"/>
    </location>
    <ligand>
        <name>NADP(+)</name>
        <dbReference type="ChEBI" id="CHEBI:58349"/>
    </ligand>
</feature>
<evidence type="ECO:0000256" key="9">
    <source>
        <dbReference type="PIRSR" id="PIRSR000445-1"/>
    </source>
</evidence>
<proteinExistence type="inferred from homology"/>
<comment type="miscellaneous">
    <text evidence="8">During catalysis, the active site Cys acts as a nucleophile attacking the alpha-carbonyl group of tRNA-bound glutamate with the formation of a thioester intermediate between enzyme and glutamate, and the concomitant release of tRNA(Glu). The thioester intermediate is finally reduced by direct hydride transfer from NADPH, to form the product GSA.</text>
</comment>
<sequence length="407" mass="44966">MDIIMIGISIEQADLALLGRVSFTDTAKLDMMNLLRERGIEAAVILSTCNRSEMYLSADAQKAAEAADLYRSFFHLPAEAQTDVLHGEAACRRLFEVCAGLRSLVPGEDQILAQVREALRFSQAVGGMDKRLHLVFSRALSCARTIRSELHAGERPLSLATLGIQFLRQKTVLAGRSILILGAGKMARLILAYLDDSGARVSLACRSKAQAHALCEAHPNLRVISFDARAKLVRSADIVIGATSAPHLVVHAADLEAGKTQFFLDLASPCDLDPAIATMAGKTLIDLETLKQASSANEARRRQLMCQASAYIEPALQRCMQELSLVVLDPAYASMQERCEQICAQSYDFLLHRLSLDERERHILRKTLRASLFRLMQEPFQAMKQLAPQEQESCAEMLQKLFGGERR</sequence>
<comment type="caution">
    <text evidence="16">The sequence shown here is derived from an EMBL/GenBank/DDBJ whole genome shotgun (WGS) entry which is preliminary data.</text>
</comment>
<dbReference type="EC" id="1.2.1.70" evidence="3 8"/>
<evidence type="ECO:0000256" key="12">
    <source>
        <dbReference type="RuleBase" id="RU000584"/>
    </source>
</evidence>
<dbReference type="GO" id="GO:0008883">
    <property type="term" value="F:glutamyl-tRNA reductase activity"/>
    <property type="evidence" value="ECO:0007669"/>
    <property type="project" value="UniProtKB-UniRule"/>
</dbReference>
<name>A0A9D2SVE4_9FIRM</name>